<organism evidence="1 2">
    <name type="scientific">Portunus trituberculatus</name>
    <name type="common">Swimming crab</name>
    <name type="synonym">Neptunus trituberculatus</name>
    <dbReference type="NCBI Taxonomy" id="210409"/>
    <lineage>
        <taxon>Eukaryota</taxon>
        <taxon>Metazoa</taxon>
        <taxon>Ecdysozoa</taxon>
        <taxon>Arthropoda</taxon>
        <taxon>Crustacea</taxon>
        <taxon>Multicrustacea</taxon>
        <taxon>Malacostraca</taxon>
        <taxon>Eumalacostraca</taxon>
        <taxon>Eucarida</taxon>
        <taxon>Decapoda</taxon>
        <taxon>Pleocyemata</taxon>
        <taxon>Brachyura</taxon>
        <taxon>Eubrachyura</taxon>
        <taxon>Portunoidea</taxon>
        <taxon>Portunidae</taxon>
        <taxon>Portuninae</taxon>
        <taxon>Portunus</taxon>
    </lineage>
</organism>
<reference evidence="1 2" key="1">
    <citation type="submission" date="2019-05" db="EMBL/GenBank/DDBJ databases">
        <title>Another draft genome of Portunus trituberculatus and its Hox gene families provides insights of decapod evolution.</title>
        <authorList>
            <person name="Jeong J.-H."/>
            <person name="Song I."/>
            <person name="Kim S."/>
            <person name="Choi T."/>
            <person name="Kim D."/>
            <person name="Ryu S."/>
            <person name="Kim W."/>
        </authorList>
    </citation>
    <scope>NUCLEOTIDE SEQUENCE [LARGE SCALE GENOMIC DNA]</scope>
    <source>
        <tissue evidence="1">Muscle</tissue>
    </source>
</reference>
<name>A0A5B7KFM8_PORTR</name>
<comment type="caution">
    <text evidence="1">The sequence shown here is derived from an EMBL/GenBank/DDBJ whole genome shotgun (WGS) entry which is preliminary data.</text>
</comment>
<dbReference type="EMBL" id="VSRR010146883">
    <property type="protein sequence ID" value="MPD05614.1"/>
    <property type="molecule type" value="Genomic_DNA"/>
</dbReference>
<evidence type="ECO:0000313" key="2">
    <source>
        <dbReference type="Proteomes" id="UP000324222"/>
    </source>
</evidence>
<keyword evidence="2" id="KW-1185">Reference proteome</keyword>
<accession>A0A5B7KFM8</accession>
<dbReference type="Proteomes" id="UP000324222">
    <property type="component" value="Unassembled WGS sequence"/>
</dbReference>
<gene>
    <name evidence="1" type="ORF">E2C01_101367</name>
</gene>
<protein>
    <submittedName>
        <fullName evidence="1">Uncharacterized protein</fullName>
    </submittedName>
</protein>
<evidence type="ECO:0000313" key="1">
    <source>
        <dbReference type="EMBL" id="MPD05614.1"/>
    </source>
</evidence>
<sequence>MVAALACVTVPKIAINVGGCHADDNYTMVLELWDFYL</sequence>
<dbReference type="AlphaFoldDB" id="A0A5B7KFM8"/>
<proteinExistence type="predicted"/>